<feature type="domain" description="PX" evidence="2">
    <location>
        <begin position="3"/>
        <end position="139"/>
    </location>
</feature>
<keyword evidence="4" id="KW-1185">Reference proteome</keyword>
<dbReference type="PROSITE" id="PS50195">
    <property type="entry name" value="PX"/>
    <property type="match status" value="1"/>
</dbReference>
<dbReference type="GO" id="GO:0035091">
    <property type="term" value="F:phosphatidylinositol binding"/>
    <property type="evidence" value="ECO:0007669"/>
    <property type="project" value="InterPro"/>
</dbReference>
<gene>
    <name evidence="3" type="ORF">HBR001_LOCUS785</name>
</gene>
<evidence type="ECO:0000259" key="2">
    <source>
        <dbReference type="PROSITE" id="PS50195"/>
    </source>
</evidence>
<dbReference type="Proteomes" id="UP001162031">
    <property type="component" value="Unassembled WGS sequence"/>
</dbReference>
<comment type="caution">
    <text evidence="3">The sequence shown here is derived from an EMBL/GenBank/DDBJ whole genome shotgun (WGS) entry which is preliminary data.</text>
</comment>
<feature type="compositionally biased region" description="Polar residues" evidence="1">
    <location>
        <begin position="212"/>
        <end position="225"/>
    </location>
</feature>
<accession>A0AAV0T147</accession>
<dbReference type="EMBL" id="CANTFL010000086">
    <property type="protein sequence ID" value="CAI5712120.1"/>
    <property type="molecule type" value="Genomic_DNA"/>
</dbReference>
<dbReference type="SUPFAM" id="SSF64268">
    <property type="entry name" value="PX domain"/>
    <property type="match status" value="1"/>
</dbReference>
<sequence>MTNSCQTGVQVFIPAALNRPTHTLYSICMLVQPTNQEWTVNRRYSQFLQLRKDIQHTLATPCASCANCASFSRAVSRFRFPSKSLLRTNSVVRHRVSSLQDFLKLLVGRVYNDAPKCSSCGHEIQKMMRPFLIRGAQPINGSILSKINKSLSLDSYAVVDQPVVPVPDPTTPPLLPIAGRELFSASKSSSKPIFTHSQSSRGKSIFSRSKVKLSTASDGASTQPNESEDPIMDYSDSDEDGDGRKYDDQRCYDEGVPLEDAMKQVVLPDGARATCEEVVVRLTTMWAAYHLEEALSSLPPERLSQQANFLSIDEKEYAF</sequence>
<evidence type="ECO:0000313" key="4">
    <source>
        <dbReference type="Proteomes" id="UP001162031"/>
    </source>
</evidence>
<name>A0AAV0T147_HYABA</name>
<dbReference type="AlphaFoldDB" id="A0AAV0T147"/>
<reference evidence="3" key="1">
    <citation type="submission" date="2022-12" db="EMBL/GenBank/DDBJ databases">
        <authorList>
            <person name="Webb A."/>
        </authorList>
    </citation>
    <scope>NUCLEOTIDE SEQUENCE</scope>
    <source>
        <strain evidence="3">Hp1</strain>
    </source>
</reference>
<protein>
    <recommendedName>
        <fullName evidence="2">PX domain-containing protein</fullName>
    </recommendedName>
</protein>
<organism evidence="3 4">
    <name type="scientific">Hyaloperonospora brassicae</name>
    <name type="common">Brassica downy mildew</name>
    <name type="synonym">Peronospora brassicae</name>
    <dbReference type="NCBI Taxonomy" id="162125"/>
    <lineage>
        <taxon>Eukaryota</taxon>
        <taxon>Sar</taxon>
        <taxon>Stramenopiles</taxon>
        <taxon>Oomycota</taxon>
        <taxon>Peronosporomycetes</taxon>
        <taxon>Peronosporales</taxon>
        <taxon>Peronosporaceae</taxon>
        <taxon>Hyaloperonospora</taxon>
    </lineage>
</organism>
<evidence type="ECO:0000313" key="3">
    <source>
        <dbReference type="EMBL" id="CAI5712120.1"/>
    </source>
</evidence>
<evidence type="ECO:0000256" key="1">
    <source>
        <dbReference type="SAM" id="MobiDB-lite"/>
    </source>
</evidence>
<proteinExistence type="predicted"/>
<feature type="compositionally biased region" description="Polar residues" evidence="1">
    <location>
        <begin position="189"/>
        <end position="202"/>
    </location>
</feature>
<feature type="compositionally biased region" description="Acidic residues" evidence="1">
    <location>
        <begin position="226"/>
        <end position="241"/>
    </location>
</feature>
<dbReference type="Gene3D" id="3.30.1520.10">
    <property type="entry name" value="Phox-like domain"/>
    <property type="match status" value="1"/>
</dbReference>
<dbReference type="InterPro" id="IPR036871">
    <property type="entry name" value="PX_dom_sf"/>
</dbReference>
<feature type="region of interest" description="Disordered" evidence="1">
    <location>
        <begin position="189"/>
        <end position="246"/>
    </location>
</feature>
<dbReference type="Pfam" id="PF00787">
    <property type="entry name" value="PX"/>
    <property type="match status" value="1"/>
</dbReference>
<dbReference type="InterPro" id="IPR001683">
    <property type="entry name" value="PX_dom"/>
</dbReference>